<evidence type="ECO:0000256" key="5">
    <source>
        <dbReference type="ARBA" id="ARBA00023004"/>
    </source>
</evidence>
<dbReference type="GO" id="GO:0016705">
    <property type="term" value="F:oxidoreductase activity, acting on paired donors, with incorporation or reduction of molecular oxygen"/>
    <property type="evidence" value="ECO:0007669"/>
    <property type="project" value="InterPro"/>
</dbReference>
<dbReference type="KEGG" id="ani:ANIA_10776"/>
<evidence type="ECO:0000256" key="2">
    <source>
        <dbReference type="ARBA" id="ARBA00010617"/>
    </source>
</evidence>
<keyword evidence="3 7" id="KW-0479">Metal-binding</keyword>
<evidence type="ECO:0000256" key="4">
    <source>
        <dbReference type="ARBA" id="ARBA00023002"/>
    </source>
</evidence>
<dbReference type="OrthoDB" id="1103324at2759"/>
<dbReference type="InterPro" id="IPR002401">
    <property type="entry name" value="Cyt_P450_E_grp-I"/>
</dbReference>
<dbReference type="OMA" id="ESHRWRP"/>
<dbReference type="HOGENOM" id="CLU_001570_2_1_1"/>
<evidence type="ECO:0000256" key="6">
    <source>
        <dbReference type="ARBA" id="ARBA00023033"/>
    </source>
</evidence>
<dbReference type="EMBL" id="BN001301">
    <property type="protein sequence ID" value="CBF70118.1"/>
    <property type="molecule type" value="Genomic_DNA"/>
</dbReference>
<evidence type="ECO:0000313" key="8">
    <source>
        <dbReference type="EMBL" id="CBF70118.1"/>
    </source>
</evidence>
<dbReference type="InterPro" id="IPR001128">
    <property type="entry name" value="Cyt_P450"/>
</dbReference>
<dbReference type="InterPro" id="IPR050364">
    <property type="entry name" value="Cytochrome_P450_fung"/>
</dbReference>
<organism evidence="8 9">
    <name type="scientific">Emericella nidulans (strain FGSC A4 / ATCC 38163 / CBS 112.46 / NRRL 194 / M139)</name>
    <name type="common">Aspergillus nidulans</name>
    <dbReference type="NCBI Taxonomy" id="227321"/>
    <lineage>
        <taxon>Eukaryota</taxon>
        <taxon>Fungi</taxon>
        <taxon>Dikarya</taxon>
        <taxon>Ascomycota</taxon>
        <taxon>Pezizomycotina</taxon>
        <taxon>Eurotiomycetes</taxon>
        <taxon>Eurotiomycetidae</taxon>
        <taxon>Eurotiales</taxon>
        <taxon>Aspergillaceae</taxon>
        <taxon>Aspergillus</taxon>
        <taxon>Aspergillus subgen. Nidulantes</taxon>
    </lineage>
</organism>
<evidence type="ECO:0000256" key="1">
    <source>
        <dbReference type="ARBA" id="ARBA00001971"/>
    </source>
</evidence>
<dbReference type="eggNOG" id="KOG0156">
    <property type="taxonomic scope" value="Eukaryota"/>
</dbReference>
<dbReference type="Pfam" id="PF00067">
    <property type="entry name" value="p450"/>
    <property type="match status" value="1"/>
</dbReference>
<proteinExistence type="inferred from homology"/>
<dbReference type="VEuPathDB" id="FungiDB:AN10776"/>
<comment type="similarity">
    <text evidence="2">Belongs to the cytochrome P450 family.</text>
</comment>
<evidence type="ECO:0000256" key="7">
    <source>
        <dbReference type="PIRSR" id="PIRSR602401-1"/>
    </source>
</evidence>
<dbReference type="GeneID" id="74896597"/>
<dbReference type="GO" id="GO:0004497">
    <property type="term" value="F:monooxygenase activity"/>
    <property type="evidence" value="ECO:0007669"/>
    <property type="project" value="UniProtKB-KW"/>
</dbReference>
<dbReference type="PANTHER" id="PTHR46300:SF2">
    <property type="entry name" value="CYTOCHROME P450 MONOOXYGENASE ALNH-RELATED"/>
    <property type="match status" value="1"/>
</dbReference>
<dbReference type="GO" id="GO:0005506">
    <property type="term" value="F:iron ion binding"/>
    <property type="evidence" value="ECO:0007669"/>
    <property type="project" value="InterPro"/>
</dbReference>
<protein>
    <submittedName>
        <fullName evidence="8">Cytochrome P450, putative (Eurofung)</fullName>
    </submittedName>
</protein>
<accession>C8V2C4</accession>
<reference evidence="9" key="2">
    <citation type="journal article" date="2009" name="Fungal Genet. Biol.">
        <title>The 2008 update of the Aspergillus nidulans genome annotation: a community effort.</title>
        <authorList>
            <person name="Wortman J.R."/>
            <person name="Gilsenan J.M."/>
            <person name="Joardar V."/>
            <person name="Deegan J."/>
            <person name="Clutterbuck J."/>
            <person name="Andersen M.R."/>
            <person name="Archer D."/>
            <person name="Bencina M."/>
            <person name="Braus G."/>
            <person name="Coutinho P."/>
            <person name="von Dohren H."/>
            <person name="Doonan J."/>
            <person name="Driessen A.J."/>
            <person name="Durek P."/>
            <person name="Espeso E."/>
            <person name="Fekete E."/>
            <person name="Flipphi M."/>
            <person name="Estrada C.G."/>
            <person name="Geysens S."/>
            <person name="Goldman G."/>
            <person name="de Groot P.W."/>
            <person name="Hansen K."/>
            <person name="Harris S.D."/>
            <person name="Heinekamp T."/>
            <person name="Helmstaedt K."/>
            <person name="Henrissat B."/>
            <person name="Hofmann G."/>
            <person name="Homan T."/>
            <person name="Horio T."/>
            <person name="Horiuchi H."/>
            <person name="James S."/>
            <person name="Jones M."/>
            <person name="Karaffa L."/>
            <person name="Karanyi Z."/>
            <person name="Kato M."/>
            <person name="Keller N."/>
            <person name="Kelly D.E."/>
            <person name="Kiel J.A."/>
            <person name="Kim J.M."/>
            <person name="van der Klei I.J."/>
            <person name="Klis F.M."/>
            <person name="Kovalchuk A."/>
            <person name="Krasevec N."/>
            <person name="Kubicek C.P."/>
            <person name="Liu B."/>
            <person name="Maccabe A."/>
            <person name="Meyer V."/>
            <person name="Mirabito P."/>
            <person name="Miskei M."/>
            <person name="Mos M."/>
            <person name="Mullins J."/>
            <person name="Nelson D.R."/>
            <person name="Nielsen J."/>
            <person name="Oakley B.R."/>
            <person name="Osmani S.A."/>
            <person name="Pakula T."/>
            <person name="Paszewski A."/>
            <person name="Paulsen I."/>
            <person name="Pilsyk S."/>
            <person name="Pocsi I."/>
            <person name="Punt P.J."/>
            <person name="Ram A.F."/>
            <person name="Ren Q."/>
            <person name="Robellet X."/>
            <person name="Robson G."/>
            <person name="Seiboth B."/>
            <person name="van Solingen P."/>
            <person name="Specht T."/>
            <person name="Sun J."/>
            <person name="Taheri-Talesh N."/>
            <person name="Takeshita N."/>
            <person name="Ussery D."/>
            <person name="vanKuyk P.A."/>
            <person name="Visser H."/>
            <person name="van de Vondervoort P.J."/>
            <person name="de Vries R.P."/>
            <person name="Walton J."/>
            <person name="Xiang X."/>
            <person name="Xiong Y."/>
            <person name="Zeng A.P."/>
            <person name="Brandt B.W."/>
            <person name="Cornell M.J."/>
            <person name="van den Hondel C.A."/>
            <person name="Visser J."/>
            <person name="Oliver S.G."/>
            <person name="Turner G."/>
        </authorList>
    </citation>
    <scope>GENOME REANNOTATION</scope>
    <source>
        <strain evidence="9">FGSC A4 / ATCC 38163 / CBS 112.46 / NRRL 194 / M139</strain>
    </source>
</reference>
<dbReference type="CDD" id="cd11065">
    <property type="entry name" value="CYP64-like"/>
    <property type="match status" value="1"/>
</dbReference>
<keyword evidence="5 7" id="KW-0408">Iron</keyword>
<dbReference type="InterPro" id="IPR036396">
    <property type="entry name" value="Cyt_P450_sf"/>
</dbReference>
<dbReference type="Gene3D" id="1.10.630.10">
    <property type="entry name" value="Cytochrome P450"/>
    <property type="match status" value="1"/>
</dbReference>
<reference evidence="9" key="1">
    <citation type="journal article" date="2005" name="Nature">
        <title>Sequencing of Aspergillus nidulans and comparative analysis with A. fumigatus and A. oryzae.</title>
        <authorList>
            <person name="Galagan J.E."/>
            <person name="Calvo S.E."/>
            <person name="Cuomo C."/>
            <person name="Ma L.J."/>
            <person name="Wortman J.R."/>
            <person name="Batzoglou S."/>
            <person name="Lee S.I."/>
            <person name="Basturkmen M."/>
            <person name="Spevak C.C."/>
            <person name="Clutterbuck J."/>
            <person name="Kapitonov V."/>
            <person name="Jurka J."/>
            <person name="Scazzocchio C."/>
            <person name="Farman M."/>
            <person name="Butler J."/>
            <person name="Purcell S."/>
            <person name="Harris S."/>
            <person name="Braus G.H."/>
            <person name="Draht O."/>
            <person name="Busch S."/>
            <person name="D'Enfert C."/>
            <person name="Bouchier C."/>
            <person name="Goldman G.H."/>
            <person name="Bell-Pedersen D."/>
            <person name="Griffiths-Jones S."/>
            <person name="Doonan J.H."/>
            <person name="Yu J."/>
            <person name="Vienken K."/>
            <person name="Pain A."/>
            <person name="Freitag M."/>
            <person name="Selker E.U."/>
            <person name="Archer D.B."/>
            <person name="Penalva M.A."/>
            <person name="Oakley B.R."/>
            <person name="Momany M."/>
            <person name="Tanaka T."/>
            <person name="Kumagai T."/>
            <person name="Asai K."/>
            <person name="Machida M."/>
            <person name="Nierman W.C."/>
            <person name="Denning D.W."/>
            <person name="Caddick M."/>
            <person name="Hynes M."/>
            <person name="Paoletti M."/>
            <person name="Fischer R."/>
            <person name="Miller B."/>
            <person name="Dyer P."/>
            <person name="Sachs M.S."/>
            <person name="Osmani S.A."/>
            <person name="Birren B.W."/>
        </authorList>
    </citation>
    <scope>NUCLEOTIDE SEQUENCE [LARGE SCALE GENOMIC DNA]</scope>
    <source>
        <strain evidence="9">FGSC A4 / ATCC 38163 / CBS 112.46 / NRRL 194 / M139</strain>
    </source>
</reference>
<gene>
    <name evidence="8" type="ORF">ANIA_10776</name>
</gene>
<dbReference type="RefSeq" id="XP_050466995.1">
    <property type="nucleotide sequence ID" value="XM_050611880.1"/>
</dbReference>
<keyword evidence="9" id="KW-1185">Reference proteome</keyword>
<dbReference type="Proteomes" id="UP000000560">
    <property type="component" value="Chromosome I"/>
</dbReference>
<feature type="binding site" description="axial binding residue" evidence="7">
    <location>
        <position position="452"/>
    </location>
    <ligand>
        <name>heme</name>
        <dbReference type="ChEBI" id="CHEBI:30413"/>
    </ligand>
    <ligandPart>
        <name>Fe</name>
        <dbReference type="ChEBI" id="CHEBI:18248"/>
    </ligandPart>
</feature>
<dbReference type="PRINTS" id="PR00463">
    <property type="entry name" value="EP450I"/>
</dbReference>
<name>C8V2C4_EMENI</name>
<keyword evidence="7" id="KW-0349">Heme</keyword>
<dbReference type="InParanoid" id="C8V2C4"/>
<dbReference type="SUPFAM" id="SSF48264">
    <property type="entry name" value="Cytochrome P450"/>
    <property type="match status" value="1"/>
</dbReference>
<dbReference type="PANTHER" id="PTHR46300">
    <property type="entry name" value="P450, PUTATIVE (EUROFUNG)-RELATED-RELATED"/>
    <property type="match status" value="1"/>
</dbReference>
<evidence type="ECO:0000256" key="3">
    <source>
        <dbReference type="ARBA" id="ARBA00022723"/>
    </source>
</evidence>
<dbReference type="AlphaFoldDB" id="C8V2C4"/>
<comment type="cofactor">
    <cofactor evidence="1 7">
        <name>heme</name>
        <dbReference type="ChEBI" id="CHEBI:30413"/>
    </cofactor>
</comment>
<sequence length="542" mass="61159">MNSLPLLLAAAFVGFLYVFLTKGRREKGLPSGPPTLPILGNLHQIPVKGSYLKFTEWASQYGGLYSLKLGTGTAIVITDPRLVKEVIDRKSSKYSNRPDSFVAHTITGGSHLLVMQYGPLWRTMRKLVHQHFMETAVEKSHIHVQNAEAVQMLRDFCVRPDQHMLHPKRYSNSIIMSLVYGVRTPSVHTAHMTQLYEMMGCRLTMRPSSFQERWSKVMEPGNTPPVDIYSFLHYIPQKVFGNWLSRAKGVRDEMCQLYGQYLDLVDSRRKKVGSTGSFMDTVLDQNEKLGLTRHQLYFLGGVLMEGGSDTSSSIILAFIHAMTKWPQVLKKAQAEIDSVVGEDRTPVWSDYGSLPYVAATVKEAMRWRPAVPLAFPHAAAEDDWVDGHFIPKGSTVIISGWGMHHNEARFGNPSVFDPDHYKGQTALAPELANASDYTARDHYGYGTGRRICPGIHVAERNLFLAISKLIWAFSIEPGVDESGKLIEPDLHPTTGYSEGFLVCANDFPCRIMPRSERRRETIMKEYQRAQEEVFSRFENISS</sequence>
<keyword evidence="4" id="KW-0560">Oxidoreductase</keyword>
<keyword evidence="6" id="KW-0503">Monooxygenase</keyword>
<dbReference type="GO" id="GO:0020037">
    <property type="term" value="F:heme binding"/>
    <property type="evidence" value="ECO:0007669"/>
    <property type="project" value="InterPro"/>
</dbReference>
<evidence type="ECO:0000313" key="9">
    <source>
        <dbReference type="Proteomes" id="UP000000560"/>
    </source>
</evidence>